<dbReference type="KEGG" id="loa:LOAG_11691"/>
<organism evidence="1">
    <name type="scientific">Loa loa</name>
    <name type="common">Eye worm</name>
    <name type="synonym">Filaria loa</name>
    <dbReference type="NCBI Taxonomy" id="7209"/>
    <lineage>
        <taxon>Eukaryota</taxon>
        <taxon>Metazoa</taxon>
        <taxon>Ecdysozoa</taxon>
        <taxon>Nematoda</taxon>
        <taxon>Chromadorea</taxon>
        <taxon>Rhabditida</taxon>
        <taxon>Spirurina</taxon>
        <taxon>Spiruromorpha</taxon>
        <taxon>Filarioidea</taxon>
        <taxon>Onchocercidae</taxon>
        <taxon>Loa</taxon>
    </lineage>
</organism>
<reference evidence="1" key="1">
    <citation type="submission" date="2012-04" db="EMBL/GenBank/DDBJ databases">
        <title>The Genome Sequence of Loa loa.</title>
        <authorList>
            <consortium name="The Broad Institute Genome Sequencing Platform"/>
            <consortium name="Broad Institute Genome Sequencing Center for Infectious Disease"/>
            <person name="Nutman T.B."/>
            <person name="Fink D.L."/>
            <person name="Russ C."/>
            <person name="Young S."/>
            <person name="Zeng Q."/>
            <person name="Gargeya S."/>
            <person name="Alvarado L."/>
            <person name="Berlin A."/>
            <person name="Chapman S.B."/>
            <person name="Chen Z."/>
            <person name="Freedman E."/>
            <person name="Gellesch M."/>
            <person name="Goldberg J."/>
            <person name="Griggs A."/>
            <person name="Gujja S."/>
            <person name="Heilman E.R."/>
            <person name="Heiman D."/>
            <person name="Howarth C."/>
            <person name="Mehta T."/>
            <person name="Neiman D."/>
            <person name="Pearson M."/>
            <person name="Roberts A."/>
            <person name="Saif S."/>
            <person name="Shea T."/>
            <person name="Shenoy N."/>
            <person name="Sisk P."/>
            <person name="Stolte C."/>
            <person name="Sykes S."/>
            <person name="White J."/>
            <person name="Yandava C."/>
            <person name="Haas B."/>
            <person name="Henn M.R."/>
            <person name="Nusbaum C."/>
            <person name="Birren B."/>
        </authorList>
    </citation>
    <scope>NUCLEOTIDE SEQUENCE [LARGE SCALE GENOMIC DNA]</scope>
</reference>
<evidence type="ECO:0000313" key="1">
    <source>
        <dbReference type="EMBL" id="EFO16816.1"/>
    </source>
</evidence>
<dbReference type="GeneID" id="9949146"/>
<dbReference type="EMBL" id="JH712076">
    <property type="protein sequence ID" value="EFO16816.1"/>
    <property type="molecule type" value="Genomic_DNA"/>
</dbReference>
<dbReference type="AlphaFoldDB" id="A0A1S0TNS7"/>
<dbReference type="CTD" id="9949146"/>
<name>A0A1S0TNS7_LOALO</name>
<sequence>MYDPTLQANPMEKVGFYTDLRRFIQKVPPNETVIILGETQFEDNLHASSIPALAYH</sequence>
<dbReference type="OrthoDB" id="413900at2759"/>
<accession>A0A1S0TNS7</accession>
<protein>
    <submittedName>
        <fullName evidence="1">Uncharacterized protein</fullName>
    </submittedName>
</protein>
<gene>
    <name evidence="1" type="ORF">LOAG_11691</name>
</gene>
<dbReference type="InParanoid" id="A0A1S0TNS7"/>
<proteinExistence type="predicted"/>
<dbReference type="RefSeq" id="XP_003147255.1">
    <property type="nucleotide sequence ID" value="XM_003147207.1"/>
</dbReference>